<dbReference type="AlphaFoldDB" id="A0A9W8AW36"/>
<name>A0A9W8AW36_9FUNG</name>
<comment type="caution">
    <text evidence="2">The sequence shown here is derived from an EMBL/GenBank/DDBJ whole genome shotgun (WGS) entry which is preliminary data.</text>
</comment>
<dbReference type="Proteomes" id="UP001150925">
    <property type="component" value="Unassembled WGS sequence"/>
</dbReference>
<feature type="region of interest" description="Disordered" evidence="1">
    <location>
        <begin position="132"/>
        <end position="183"/>
    </location>
</feature>
<sequence>MPVFSAAAAAGIALAGPAATALAALGYHYRERERDPSRGLVSDNALADKGTAARTRTQTVTQARPVDLGRDGRRLRDLDQMVAGDNRRVTDFPPTSTQAILNRQQINSSESGGPVDTNLRQMLTPGVRSVFKPTRDMTSNIPEDKHNVGPRSARADNTHWLAQRDMLPHSERNEPQNVYQPKD</sequence>
<proteinExistence type="predicted"/>
<evidence type="ECO:0000313" key="2">
    <source>
        <dbReference type="EMBL" id="KAJ1965076.1"/>
    </source>
</evidence>
<protein>
    <submittedName>
        <fullName evidence="2">Uncharacterized protein</fullName>
    </submittedName>
</protein>
<gene>
    <name evidence="2" type="ORF">IWQ62_002757</name>
</gene>
<organism evidence="2 3">
    <name type="scientific">Dispira parvispora</name>
    <dbReference type="NCBI Taxonomy" id="1520584"/>
    <lineage>
        <taxon>Eukaryota</taxon>
        <taxon>Fungi</taxon>
        <taxon>Fungi incertae sedis</taxon>
        <taxon>Zoopagomycota</taxon>
        <taxon>Kickxellomycotina</taxon>
        <taxon>Dimargaritomycetes</taxon>
        <taxon>Dimargaritales</taxon>
        <taxon>Dimargaritaceae</taxon>
        <taxon>Dispira</taxon>
    </lineage>
</organism>
<feature type="compositionally biased region" description="Basic and acidic residues" evidence="1">
    <location>
        <begin position="142"/>
        <end position="157"/>
    </location>
</feature>
<keyword evidence="3" id="KW-1185">Reference proteome</keyword>
<reference evidence="2" key="1">
    <citation type="submission" date="2022-07" db="EMBL/GenBank/DDBJ databases">
        <title>Phylogenomic reconstructions and comparative analyses of Kickxellomycotina fungi.</title>
        <authorList>
            <person name="Reynolds N.K."/>
            <person name="Stajich J.E."/>
            <person name="Barry K."/>
            <person name="Grigoriev I.V."/>
            <person name="Crous P."/>
            <person name="Smith M.E."/>
        </authorList>
    </citation>
    <scope>NUCLEOTIDE SEQUENCE</scope>
    <source>
        <strain evidence="2">RSA 1196</strain>
    </source>
</reference>
<evidence type="ECO:0000313" key="3">
    <source>
        <dbReference type="Proteomes" id="UP001150925"/>
    </source>
</evidence>
<dbReference type="OrthoDB" id="10441100at2759"/>
<accession>A0A9W8AW36</accession>
<dbReference type="EMBL" id="JANBPY010000633">
    <property type="protein sequence ID" value="KAJ1965076.1"/>
    <property type="molecule type" value="Genomic_DNA"/>
</dbReference>
<evidence type="ECO:0000256" key="1">
    <source>
        <dbReference type="SAM" id="MobiDB-lite"/>
    </source>
</evidence>